<proteinExistence type="predicted"/>
<dbReference type="AlphaFoldDB" id="A0AA39J3Y8"/>
<comment type="caution">
    <text evidence="2">The sequence shown here is derived from an EMBL/GenBank/DDBJ whole genome shotgun (WGS) entry which is preliminary data.</text>
</comment>
<evidence type="ECO:0000313" key="3">
    <source>
        <dbReference type="Proteomes" id="UP001175226"/>
    </source>
</evidence>
<keyword evidence="1" id="KW-0472">Membrane</keyword>
<protein>
    <submittedName>
        <fullName evidence="2">Uncharacterized protein</fullName>
    </submittedName>
</protein>
<dbReference type="EMBL" id="JAUEPT010000061">
    <property type="protein sequence ID" value="KAK0435623.1"/>
    <property type="molecule type" value="Genomic_DNA"/>
</dbReference>
<reference evidence="2" key="1">
    <citation type="submission" date="2023-06" db="EMBL/GenBank/DDBJ databases">
        <authorList>
            <consortium name="Lawrence Berkeley National Laboratory"/>
            <person name="Ahrendt S."/>
            <person name="Sahu N."/>
            <person name="Indic B."/>
            <person name="Wong-Bajracharya J."/>
            <person name="Merenyi Z."/>
            <person name="Ke H.-M."/>
            <person name="Monk M."/>
            <person name="Kocsube S."/>
            <person name="Drula E."/>
            <person name="Lipzen A."/>
            <person name="Balint B."/>
            <person name="Henrissat B."/>
            <person name="Andreopoulos B."/>
            <person name="Martin F.M."/>
            <person name="Harder C.B."/>
            <person name="Rigling D."/>
            <person name="Ford K.L."/>
            <person name="Foster G.D."/>
            <person name="Pangilinan J."/>
            <person name="Papanicolaou A."/>
            <person name="Barry K."/>
            <person name="LaButti K."/>
            <person name="Viragh M."/>
            <person name="Koriabine M."/>
            <person name="Yan M."/>
            <person name="Riley R."/>
            <person name="Champramary S."/>
            <person name="Plett K.L."/>
            <person name="Tsai I.J."/>
            <person name="Slot J."/>
            <person name="Sipos G."/>
            <person name="Plett J."/>
            <person name="Nagy L.G."/>
            <person name="Grigoriev I.V."/>
        </authorList>
    </citation>
    <scope>NUCLEOTIDE SEQUENCE</scope>
    <source>
        <strain evidence="2">FPL87.14</strain>
    </source>
</reference>
<keyword evidence="1" id="KW-0812">Transmembrane</keyword>
<feature type="transmembrane region" description="Helical" evidence="1">
    <location>
        <begin position="12"/>
        <end position="34"/>
    </location>
</feature>
<keyword evidence="3" id="KW-1185">Reference proteome</keyword>
<name>A0AA39J3Y8_9AGAR</name>
<keyword evidence="1" id="KW-1133">Transmembrane helix</keyword>
<dbReference type="Proteomes" id="UP001175226">
    <property type="component" value="Unassembled WGS sequence"/>
</dbReference>
<organism evidence="2 3">
    <name type="scientific">Armillaria borealis</name>
    <dbReference type="NCBI Taxonomy" id="47425"/>
    <lineage>
        <taxon>Eukaryota</taxon>
        <taxon>Fungi</taxon>
        <taxon>Dikarya</taxon>
        <taxon>Basidiomycota</taxon>
        <taxon>Agaricomycotina</taxon>
        <taxon>Agaricomycetes</taxon>
        <taxon>Agaricomycetidae</taxon>
        <taxon>Agaricales</taxon>
        <taxon>Marasmiineae</taxon>
        <taxon>Physalacriaceae</taxon>
        <taxon>Armillaria</taxon>
    </lineage>
</organism>
<evidence type="ECO:0000256" key="1">
    <source>
        <dbReference type="SAM" id="Phobius"/>
    </source>
</evidence>
<evidence type="ECO:0000313" key="2">
    <source>
        <dbReference type="EMBL" id="KAK0435623.1"/>
    </source>
</evidence>
<sequence>MNGTILPPKDSILAASFGPGNGGLLIVSGCALVIRTTLVMSLGGGQSEEKKNAPVAVNESVSNSEYHGSVVGLTQSNSTRAENGFLAPAMQQNRRWLRRWG</sequence>
<gene>
    <name evidence="2" type="ORF">EV421DRAFT_1740082</name>
</gene>
<accession>A0AA39J3Y8</accession>